<comment type="caution">
    <text evidence="5">The sequence shown here is derived from an EMBL/GenBank/DDBJ whole genome shotgun (WGS) entry which is preliminary data.</text>
</comment>
<dbReference type="InterPro" id="IPR001387">
    <property type="entry name" value="Cro/C1-type_HTH"/>
</dbReference>
<dbReference type="PANTHER" id="PTHR33375">
    <property type="entry name" value="CHROMOSOME-PARTITIONING PROTEIN PARB-RELATED"/>
    <property type="match status" value="1"/>
</dbReference>
<dbReference type="SMART" id="SM00470">
    <property type="entry name" value="ParB"/>
    <property type="match status" value="1"/>
</dbReference>
<name>A0A1U7M0F5_9FIRM</name>
<evidence type="ECO:0000256" key="4">
    <source>
        <dbReference type="ARBA" id="ARBA00023125"/>
    </source>
</evidence>
<dbReference type="InterPro" id="IPR003115">
    <property type="entry name" value="ParB_N"/>
</dbReference>
<evidence type="ECO:0000313" key="6">
    <source>
        <dbReference type="Proteomes" id="UP000187166"/>
    </source>
</evidence>
<evidence type="ECO:0000256" key="1">
    <source>
        <dbReference type="ARBA" id="ARBA00004453"/>
    </source>
</evidence>
<dbReference type="InterPro" id="IPR004437">
    <property type="entry name" value="ParB/RepB/Spo0J"/>
</dbReference>
<dbReference type="AlphaFoldDB" id="A0A1U7M0F5"/>
<dbReference type="GO" id="GO:0005694">
    <property type="term" value="C:chromosome"/>
    <property type="evidence" value="ECO:0007669"/>
    <property type="project" value="TreeGrafter"/>
</dbReference>
<dbReference type="Pfam" id="PF02195">
    <property type="entry name" value="ParB_N"/>
    <property type="match status" value="1"/>
</dbReference>
<accession>A0A1U7M0F5</accession>
<dbReference type="Pfam" id="PF17762">
    <property type="entry name" value="HTH_ParB"/>
    <property type="match status" value="1"/>
</dbReference>
<keyword evidence="4" id="KW-0238">DNA-binding</keyword>
<keyword evidence="3" id="KW-0159">Chromosome partition</keyword>
<keyword evidence="6" id="KW-1185">Reference proteome</keyword>
<evidence type="ECO:0000313" key="5">
    <source>
        <dbReference type="EMBL" id="OLR65088.1"/>
    </source>
</evidence>
<dbReference type="EMBL" id="MJIH01000001">
    <property type="protein sequence ID" value="OLR65088.1"/>
    <property type="molecule type" value="Genomic_DNA"/>
</dbReference>
<dbReference type="STRING" id="1465756.BIV18_05945"/>
<dbReference type="SUPFAM" id="SSF109709">
    <property type="entry name" value="KorB DNA-binding domain-like"/>
    <property type="match status" value="1"/>
</dbReference>
<dbReference type="GO" id="GO:0003677">
    <property type="term" value="F:DNA binding"/>
    <property type="evidence" value="ECO:0007669"/>
    <property type="project" value="UniProtKB-KW"/>
</dbReference>
<evidence type="ECO:0000256" key="3">
    <source>
        <dbReference type="ARBA" id="ARBA00022829"/>
    </source>
</evidence>
<dbReference type="InterPro" id="IPR041468">
    <property type="entry name" value="HTH_ParB/Spo0J"/>
</dbReference>
<dbReference type="NCBIfam" id="TIGR00180">
    <property type="entry name" value="parB_part"/>
    <property type="match status" value="1"/>
</dbReference>
<dbReference type="InterPro" id="IPR036086">
    <property type="entry name" value="ParB/Sulfiredoxin_sf"/>
</dbReference>
<dbReference type="FunFam" id="3.90.1530.30:FF:000001">
    <property type="entry name" value="Chromosome partitioning protein ParB"/>
    <property type="match status" value="1"/>
</dbReference>
<dbReference type="Gene3D" id="3.90.1530.30">
    <property type="match status" value="1"/>
</dbReference>
<dbReference type="InterPro" id="IPR050336">
    <property type="entry name" value="Chromosome_partition/occlusion"/>
</dbReference>
<dbReference type="RefSeq" id="WP_075659730.1">
    <property type="nucleotide sequence ID" value="NZ_JABDSR010000020.1"/>
</dbReference>
<sequence length="284" mass="32606">MSKKNALGRGIENFLTSSEKIREVIEEDSSKLMDINVIEIIPNEDQPRKNFDKDEIYELSQSIKKYGIIQPLLLKRKNDKYEIIAGERRYRAALEAGVTKVPAIVKDVSDEISSRIAIIENIQRKDLNPVEEAMSYKHLLDSQDLTQKELADEIGKSRQYVGNTIRLLKLDPRVLKLLEEGKISTSHGKKLLAIKDSDRQYKEAMKIIKNSIPVNVNKKNTETGKIEKSKDVFLEDIRSEIERSLGTKVSFKKRGKVGKIEIEYYGEEDLSRIVDLILKKDLME</sequence>
<dbReference type="GO" id="GO:0009295">
    <property type="term" value="C:nucleoid"/>
    <property type="evidence" value="ECO:0007669"/>
    <property type="project" value="UniProtKB-SubCell"/>
</dbReference>
<gene>
    <name evidence="5" type="ORF">BIV18_05945</name>
</gene>
<comment type="similarity">
    <text evidence="2">Belongs to the ParB family.</text>
</comment>
<dbReference type="GO" id="GO:0007059">
    <property type="term" value="P:chromosome segregation"/>
    <property type="evidence" value="ECO:0007669"/>
    <property type="project" value="UniProtKB-KW"/>
</dbReference>
<dbReference type="Gene3D" id="1.10.10.2830">
    <property type="match status" value="1"/>
</dbReference>
<dbReference type="Proteomes" id="UP000187166">
    <property type="component" value="Unassembled WGS sequence"/>
</dbReference>
<reference evidence="5 6" key="1">
    <citation type="journal article" date="2016" name="Appl. Environ. Microbiol.">
        <title>Function and Phylogeny of Bacterial Butyryl Coenzyme A:Acetate Transferases and Their Diversity in the Proximal Colon of Swine.</title>
        <authorList>
            <person name="Trachsel J."/>
            <person name="Bayles D.O."/>
            <person name="Looft T."/>
            <person name="Levine U.Y."/>
            <person name="Allen H.K."/>
        </authorList>
    </citation>
    <scope>NUCLEOTIDE SEQUENCE [LARGE SCALE GENOMIC DNA]</scope>
    <source>
        <strain evidence="5 6">35-6-1</strain>
    </source>
</reference>
<protein>
    <submittedName>
        <fullName evidence="5">Stage 0 sporulation protein J</fullName>
    </submittedName>
</protein>
<dbReference type="FunFam" id="1.10.10.2830:FF:000001">
    <property type="entry name" value="Chromosome partitioning protein ParB"/>
    <property type="match status" value="1"/>
</dbReference>
<dbReference type="CDD" id="cd16393">
    <property type="entry name" value="SPO0J_N"/>
    <property type="match status" value="1"/>
</dbReference>
<comment type="subcellular location">
    <subcellularLocation>
        <location evidence="1">Cytoplasm</location>
        <location evidence="1">Nucleoid</location>
    </subcellularLocation>
</comment>
<dbReference type="PROSITE" id="PS50943">
    <property type="entry name" value="HTH_CROC1"/>
    <property type="match status" value="1"/>
</dbReference>
<organism evidence="5 6">
    <name type="scientific">Peptoniphilus porci</name>
    <dbReference type="NCBI Taxonomy" id="2652280"/>
    <lineage>
        <taxon>Bacteria</taxon>
        <taxon>Bacillati</taxon>
        <taxon>Bacillota</taxon>
        <taxon>Tissierellia</taxon>
        <taxon>Tissierellales</taxon>
        <taxon>Peptoniphilaceae</taxon>
        <taxon>Peptoniphilus</taxon>
    </lineage>
</organism>
<evidence type="ECO:0000256" key="2">
    <source>
        <dbReference type="ARBA" id="ARBA00006295"/>
    </source>
</evidence>
<dbReference type="PANTHER" id="PTHR33375:SF1">
    <property type="entry name" value="CHROMOSOME-PARTITIONING PROTEIN PARB-RELATED"/>
    <property type="match status" value="1"/>
</dbReference>
<proteinExistence type="inferred from homology"/>
<accession>A0A848RJN8</accession>
<dbReference type="SUPFAM" id="SSF110849">
    <property type="entry name" value="ParB/Sulfiredoxin"/>
    <property type="match status" value="1"/>
</dbReference>